<reference evidence="6 7" key="2">
    <citation type="journal article" date="2016" name="Int. J. Syst. Evol. Microbiol.">
        <title>Paenibacillus bovis sp. nov., isolated from raw yak (Bos grunniens) milk.</title>
        <authorList>
            <person name="Gao C."/>
            <person name="Han J."/>
            <person name="Liu Z."/>
            <person name="Xu X."/>
            <person name="Hang F."/>
            <person name="Wu Z."/>
        </authorList>
    </citation>
    <scope>NUCLEOTIDE SEQUENCE [LARGE SCALE GENOMIC DNA]</scope>
    <source>
        <strain evidence="6 7">BD3526</strain>
    </source>
</reference>
<dbReference type="SUPFAM" id="SSF111369">
    <property type="entry name" value="HlyD-like secretion proteins"/>
    <property type="match status" value="2"/>
</dbReference>
<dbReference type="Gene3D" id="1.20.120.330">
    <property type="entry name" value="Nucleotidyltransferases domain 2"/>
    <property type="match status" value="2"/>
</dbReference>
<dbReference type="NCBIfam" id="TIGR01730">
    <property type="entry name" value="RND_mfp"/>
    <property type="match status" value="1"/>
</dbReference>
<dbReference type="Proteomes" id="UP000078148">
    <property type="component" value="Chromosome"/>
</dbReference>
<dbReference type="OrthoDB" id="2456449at2"/>
<feature type="chain" id="PRO_5038595180" evidence="3">
    <location>
        <begin position="22"/>
        <end position="504"/>
    </location>
</feature>
<evidence type="ECO:0000256" key="1">
    <source>
        <dbReference type="ARBA" id="ARBA00009477"/>
    </source>
</evidence>
<gene>
    <name evidence="6" type="ORF">AR543_12070</name>
</gene>
<organism evidence="6 7">
    <name type="scientific">Paenibacillus bovis</name>
    <dbReference type="NCBI Taxonomy" id="1616788"/>
    <lineage>
        <taxon>Bacteria</taxon>
        <taxon>Bacillati</taxon>
        <taxon>Bacillota</taxon>
        <taxon>Bacilli</taxon>
        <taxon>Bacillales</taxon>
        <taxon>Paenibacillaceae</taxon>
        <taxon>Paenibacillus</taxon>
    </lineage>
</organism>
<evidence type="ECO:0000259" key="4">
    <source>
        <dbReference type="Pfam" id="PF25954"/>
    </source>
</evidence>
<accession>A0A172ZGN4</accession>
<dbReference type="SUPFAM" id="SSF56954">
    <property type="entry name" value="Outer membrane efflux proteins (OEP)"/>
    <property type="match status" value="1"/>
</dbReference>
<dbReference type="PANTHER" id="PTHR30469">
    <property type="entry name" value="MULTIDRUG RESISTANCE PROTEIN MDTA"/>
    <property type="match status" value="1"/>
</dbReference>
<keyword evidence="2" id="KW-0175">Coiled coil</keyword>
<evidence type="ECO:0000313" key="6">
    <source>
        <dbReference type="EMBL" id="ANF96673.1"/>
    </source>
</evidence>
<reference evidence="7" key="1">
    <citation type="submission" date="2015-10" db="EMBL/GenBank/DDBJ databases">
        <title>Genome of Paenibacillus bovis sp. nov.</title>
        <authorList>
            <person name="Wu Z."/>
            <person name="Gao C."/>
            <person name="Liu Z."/>
            <person name="Zheng H."/>
        </authorList>
    </citation>
    <scope>NUCLEOTIDE SEQUENCE [LARGE SCALE GENOMIC DNA]</scope>
    <source>
        <strain evidence="7">BD3526</strain>
    </source>
</reference>
<keyword evidence="7" id="KW-1185">Reference proteome</keyword>
<dbReference type="STRING" id="1616788.AR543_12070"/>
<dbReference type="Gene3D" id="2.40.420.20">
    <property type="match status" value="1"/>
</dbReference>
<dbReference type="Pfam" id="PF25989">
    <property type="entry name" value="YknX_C"/>
    <property type="match status" value="1"/>
</dbReference>
<dbReference type="GO" id="GO:0015562">
    <property type="term" value="F:efflux transmembrane transporter activity"/>
    <property type="evidence" value="ECO:0007669"/>
    <property type="project" value="InterPro"/>
</dbReference>
<comment type="similarity">
    <text evidence="1">Belongs to the membrane fusion protein (MFP) (TC 8.A.1) family.</text>
</comment>
<feature type="coiled-coil region" evidence="2">
    <location>
        <begin position="149"/>
        <end position="176"/>
    </location>
</feature>
<dbReference type="KEGG" id="pbv:AR543_12070"/>
<dbReference type="EMBL" id="CP013023">
    <property type="protein sequence ID" value="ANF96673.1"/>
    <property type="molecule type" value="Genomic_DNA"/>
</dbReference>
<sequence>MKIRKWEVTAGALLLSTVVLSGCGNASTQAAQDMNVNVKVAQAQQGVIGQGEIYTGTVTPSATVNIMPKISGKVSAVAVDVGAEVKKGQVLLKLEDDDLRNNLEIAKSNVSAAAAGVNTAKDSRETGMVSASSGVVSSKNGIISSKSSINQAQGSINQAEGAVNQAQTALKQAQTAVSTAGNTIKQSQEALTNAKSTLTRTQSLASNGLATQAELEQAEAAAVSAQTAYDNAVNGKANAEEQLSAAQKAVSTAQKGLSTAKSAYENATSSFENANSGYSNAQRQLEVSQSTAGIEASQQKLDQAQLNVQIAQDSLDDTVVKSPINGIVTTKNAEVGEMAAPSAASLVIANLSTVNMLIYVPANEINNIKAGDQVQVRVASSNIVTNGKVKNINPMDASGNGYPVKITVSNTDGKLKSGMLADVSFVGKNAKQGIIVPSKAIQKDGKKAYVYVINKDHAVRKEVTIGSESGSQTLITSGLKDGEQVVENNLALLGDNTAVTVSQY</sequence>
<dbReference type="GO" id="GO:1990281">
    <property type="term" value="C:efflux pump complex"/>
    <property type="evidence" value="ECO:0007669"/>
    <property type="project" value="TreeGrafter"/>
</dbReference>
<dbReference type="InterPro" id="IPR058792">
    <property type="entry name" value="Beta-barrel_RND_2"/>
</dbReference>
<dbReference type="Pfam" id="PF25954">
    <property type="entry name" value="Beta-barrel_RND_2"/>
    <property type="match status" value="1"/>
</dbReference>
<feature type="domain" description="YknX-like C-terminal permuted SH3-like" evidence="5">
    <location>
        <begin position="434"/>
        <end position="501"/>
    </location>
</feature>
<protein>
    <submittedName>
        <fullName evidence="6">Efflux transporter periplasmic adaptor subunit</fullName>
    </submittedName>
</protein>
<dbReference type="PROSITE" id="PS51257">
    <property type="entry name" value="PROKAR_LIPOPROTEIN"/>
    <property type="match status" value="1"/>
</dbReference>
<feature type="coiled-coil region" evidence="2">
    <location>
        <begin position="229"/>
        <end position="256"/>
    </location>
</feature>
<dbReference type="RefSeq" id="WP_060534734.1">
    <property type="nucleotide sequence ID" value="NZ_CP013023.1"/>
</dbReference>
<evidence type="ECO:0000259" key="5">
    <source>
        <dbReference type="Pfam" id="PF25989"/>
    </source>
</evidence>
<dbReference type="Gene3D" id="2.40.30.170">
    <property type="match status" value="1"/>
</dbReference>
<evidence type="ECO:0000256" key="2">
    <source>
        <dbReference type="SAM" id="Coils"/>
    </source>
</evidence>
<dbReference type="AlphaFoldDB" id="A0A172ZGN4"/>
<dbReference type="InterPro" id="IPR006143">
    <property type="entry name" value="RND_pump_MFP"/>
</dbReference>
<proteinExistence type="inferred from homology"/>
<name>A0A172ZGN4_9BACL</name>
<feature type="signal peptide" evidence="3">
    <location>
        <begin position="1"/>
        <end position="21"/>
    </location>
</feature>
<dbReference type="Gene3D" id="2.40.50.100">
    <property type="match status" value="1"/>
</dbReference>
<evidence type="ECO:0000313" key="7">
    <source>
        <dbReference type="Proteomes" id="UP000078148"/>
    </source>
</evidence>
<dbReference type="InterPro" id="IPR058637">
    <property type="entry name" value="YknX-like_C"/>
</dbReference>
<evidence type="ECO:0000256" key="3">
    <source>
        <dbReference type="SAM" id="SignalP"/>
    </source>
</evidence>
<keyword evidence="3" id="KW-0732">Signal</keyword>
<feature type="domain" description="CusB-like beta-barrel" evidence="4">
    <location>
        <begin position="358"/>
        <end position="427"/>
    </location>
</feature>